<proteinExistence type="predicted"/>
<dbReference type="SUPFAM" id="SSF55729">
    <property type="entry name" value="Acyl-CoA N-acyltransferases (Nat)"/>
    <property type="match status" value="1"/>
</dbReference>
<evidence type="ECO:0000313" key="2">
    <source>
        <dbReference type="EMBL" id="SDG39382.1"/>
    </source>
</evidence>
<dbReference type="InterPro" id="IPR000182">
    <property type="entry name" value="GNAT_dom"/>
</dbReference>
<evidence type="ECO:0000313" key="3">
    <source>
        <dbReference type="Proteomes" id="UP000199045"/>
    </source>
</evidence>
<dbReference type="Proteomes" id="UP000199045">
    <property type="component" value="Unassembled WGS sequence"/>
</dbReference>
<organism evidence="2 3">
    <name type="scientific">Chitinophaga filiformis</name>
    <name type="common">Myxococcus filiformis</name>
    <name type="synonym">Flexibacter filiformis</name>
    <dbReference type="NCBI Taxonomy" id="104663"/>
    <lineage>
        <taxon>Bacteria</taxon>
        <taxon>Pseudomonadati</taxon>
        <taxon>Bacteroidota</taxon>
        <taxon>Chitinophagia</taxon>
        <taxon>Chitinophagales</taxon>
        <taxon>Chitinophagaceae</taxon>
        <taxon>Chitinophaga</taxon>
    </lineage>
</organism>
<dbReference type="Gene3D" id="3.40.630.30">
    <property type="match status" value="1"/>
</dbReference>
<gene>
    <name evidence="2" type="ORF">SAMN04488121_104107</name>
</gene>
<dbReference type="InterPro" id="IPR016181">
    <property type="entry name" value="Acyl_CoA_acyltransferase"/>
</dbReference>
<dbReference type="PROSITE" id="PS51186">
    <property type="entry name" value="GNAT"/>
    <property type="match status" value="1"/>
</dbReference>
<evidence type="ECO:0000259" key="1">
    <source>
        <dbReference type="PROSITE" id="PS51186"/>
    </source>
</evidence>
<dbReference type="EMBL" id="FNBN01000004">
    <property type="protein sequence ID" value="SDG39382.1"/>
    <property type="molecule type" value="Genomic_DNA"/>
</dbReference>
<sequence length="185" mass="21291">MYITKFISSDDELRQVAELSRLNSAESITEEEKAEQGYVSWKYTFEDLKALHEIAPSAIIKDGDKVIGYLLVLVMESAAVYAPLKDALKLFDGRYYKGKSLMDYKVYFLGQTCIDSNYRGKGLLRQLYQFHKDNFESVYDFALSSIARDNPKSMMVHARLGFRTLFPFTDGGKEWDVVIWDFNLG</sequence>
<reference evidence="2 3" key="1">
    <citation type="submission" date="2016-10" db="EMBL/GenBank/DDBJ databases">
        <authorList>
            <person name="de Groot N.N."/>
        </authorList>
    </citation>
    <scope>NUCLEOTIDE SEQUENCE [LARGE SCALE GENOMIC DNA]</scope>
    <source>
        <strain evidence="2 3">DSM 527</strain>
    </source>
</reference>
<feature type="domain" description="N-acetyltransferase" evidence="1">
    <location>
        <begin position="11"/>
        <end position="185"/>
    </location>
</feature>
<dbReference type="Pfam" id="PF00583">
    <property type="entry name" value="Acetyltransf_1"/>
    <property type="match status" value="1"/>
</dbReference>
<dbReference type="RefSeq" id="WP_089834296.1">
    <property type="nucleotide sequence ID" value="NZ_FNBN01000004.1"/>
</dbReference>
<protein>
    <recommendedName>
        <fullName evidence="1">N-acetyltransferase domain-containing protein</fullName>
    </recommendedName>
</protein>
<dbReference type="OrthoDB" id="5109343at2"/>
<accession>A0A1G7TVT3</accession>
<dbReference type="AlphaFoldDB" id="A0A1G7TVT3"/>
<name>A0A1G7TVT3_CHIFI</name>
<dbReference type="STRING" id="104663.SAMN04488121_104107"/>
<dbReference type="GO" id="GO:0016747">
    <property type="term" value="F:acyltransferase activity, transferring groups other than amino-acyl groups"/>
    <property type="evidence" value="ECO:0007669"/>
    <property type="project" value="InterPro"/>
</dbReference>